<dbReference type="Pfam" id="PF25137">
    <property type="entry name" value="ADH_Fe_C"/>
    <property type="match status" value="1"/>
</dbReference>
<evidence type="ECO:0000313" key="7">
    <source>
        <dbReference type="Proteomes" id="UP000218102"/>
    </source>
</evidence>
<name>A0A0B5K129_PSEDL</name>
<evidence type="ECO:0000256" key="3">
    <source>
        <dbReference type="ARBA" id="ARBA00023002"/>
    </source>
</evidence>
<feature type="domain" description="Alcohol dehydrogenase iron-type/glycerol dehydrogenase GldA" evidence="4">
    <location>
        <begin position="9"/>
        <end position="181"/>
    </location>
</feature>
<dbReference type="InterPro" id="IPR001670">
    <property type="entry name" value="ADH_Fe/GldA"/>
</dbReference>
<evidence type="ECO:0000256" key="2">
    <source>
        <dbReference type="ARBA" id="ARBA00007358"/>
    </source>
</evidence>
<dbReference type="FunFam" id="3.40.50.1970:FF:000003">
    <property type="entry name" value="Alcohol dehydrogenase, iron-containing"/>
    <property type="match status" value="1"/>
</dbReference>
<accession>A0A0B5K129</accession>
<dbReference type="PANTHER" id="PTHR11496">
    <property type="entry name" value="ALCOHOL DEHYDROGENASE"/>
    <property type="match status" value="1"/>
</dbReference>
<dbReference type="GO" id="GO:0046872">
    <property type="term" value="F:metal ion binding"/>
    <property type="evidence" value="ECO:0007669"/>
    <property type="project" value="InterPro"/>
</dbReference>
<dbReference type="EMBL" id="NTME01000011">
    <property type="protein sequence ID" value="PBJ95037.1"/>
    <property type="molecule type" value="Genomic_DNA"/>
</dbReference>
<proteinExistence type="inferred from homology"/>
<gene>
    <name evidence="6" type="ORF">CMV24_13910</name>
</gene>
<keyword evidence="3" id="KW-0560">Oxidoreductase</keyword>
<comment type="caution">
    <text evidence="6">The sequence shown here is derived from an EMBL/GenBank/DDBJ whole genome shotgun (WGS) entry which is preliminary data.</text>
</comment>
<dbReference type="InterPro" id="IPR039697">
    <property type="entry name" value="Alcohol_dehydrogenase_Fe"/>
</dbReference>
<sequence>MKAFQASLPVKLDFEAGAIRRMGEKVAPFGNKVLLMVDPFLEGSELVAQVLGSFAERGITVLEFYDIVPNPRHTTIDRAVALVRDSGCQAVVAIGGGSAIDSAKAVAFVAVHGGRCWDYTERLGEPVTRPQSRGLPLLVVPTTSGTGTEATPFAVINNPELGLKCAIVNPHIYPDVALIDPQILVSKPPRLTALTAVDTFCHALEAFISIHATPWVEMVALESIRLFAANALRCVEHGDDLEARARMAFASTLGGMAIAGAGVTVSHALGQPLGAMTDAPHGGTVAASTPQVIRWTLPVAEDKFARVAEILDPGTHTLPLSERAARLPDIVSAHFTRLGVRDTFGSYGLKPEQVDEFAQVVWTSFNQDLACHPKPIRDQQEVAEIVRQCL</sequence>
<evidence type="ECO:0000259" key="4">
    <source>
        <dbReference type="Pfam" id="PF00465"/>
    </source>
</evidence>
<dbReference type="Proteomes" id="UP000218102">
    <property type="component" value="Unassembled WGS sequence"/>
</dbReference>
<dbReference type="GO" id="GO:0004022">
    <property type="term" value="F:alcohol dehydrogenase (NAD+) activity"/>
    <property type="evidence" value="ECO:0007669"/>
    <property type="project" value="TreeGrafter"/>
</dbReference>
<dbReference type="Gene3D" id="3.40.50.1970">
    <property type="match status" value="1"/>
</dbReference>
<reference evidence="6 7" key="1">
    <citation type="submission" date="2017-09" db="EMBL/GenBank/DDBJ databases">
        <authorList>
            <person name="Ehlers B."/>
            <person name="Leendertz F.H."/>
        </authorList>
    </citation>
    <scope>NUCLEOTIDE SEQUENCE [LARGE SCALE GENOMIC DNA]</scope>
    <source>
        <strain evidence="6 7">DJ-1</strain>
    </source>
</reference>
<evidence type="ECO:0000259" key="5">
    <source>
        <dbReference type="Pfam" id="PF25137"/>
    </source>
</evidence>
<dbReference type="CDD" id="cd08551">
    <property type="entry name" value="Fe-ADH"/>
    <property type="match status" value="1"/>
</dbReference>
<protein>
    <submittedName>
        <fullName evidence="6">Iron-containing alcohol dehydrogenase</fullName>
    </submittedName>
</protein>
<dbReference type="InterPro" id="IPR056798">
    <property type="entry name" value="ADH_Fe_C"/>
</dbReference>
<dbReference type="Gene3D" id="1.20.1090.10">
    <property type="entry name" value="Dehydroquinate synthase-like - alpha domain"/>
    <property type="match status" value="1"/>
</dbReference>
<dbReference type="KEGG" id="ppj:RK21_02590"/>
<dbReference type="AlphaFoldDB" id="A0A0B5K129"/>
<dbReference type="SUPFAM" id="SSF56796">
    <property type="entry name" value="Dehydroquinate synthase-like"/>
    <property type="match status" value="1"/>
</dbReference>
<dbReference type="InterPro" id="IPR018211">
    <property type="entry name" value="ADH_Fe_CS"/>
</dbReference>
<dbReference type="PROSITE" id="PS00913">
    <property type="entry name" value="ADH_IRON_1"/>
    <property type="match status" value="1"/>
</dbReference>
<dbReference type="Pfam" id="PF00465">
    <property type="entry name" value="Fe-ADH"/>
    <property type="match status" value="1"/>
</dbReference>
<dbReference type="RefSeq" id="WP_013972192.1">
    <property type="nucleotide sequence ID" value="NZ_CP010359.1"/>
</dbReference>
<comment type="similarity">
    <text evidence="2">Belongs to the iron-containing alcohol dehydrogenase family.</text>
</comment>
<feature type="domain" description="Fe-containing alcohol dehydrogenase-like C-terminal" evidence="5">
    <location>
        <begin position="192"/>
        <end position="387"/>
    </location>
</feature>
<dbReference type="PANTHER" id="PTHR11496:SF83">
    <property type="entry name" value="HYDROXYACID-OXOACID TRANSHYDROGENASE, MITOCHONDRIAL"/>
    <property type="match status" value="1"/>
</dbReference>
<evidence type="ECO:0000256" key="1">
    <source>
        <dbReference type="ARBA" id="ARBA00001962"/>
    </source>
</evidence>
<comment type="cofactor">
    <cofactor evidence="1">
        <name>Fe cation</name>
        <dbReference type="ChEBI" id="CHEBI:24875"/>
    </cofactor>
</comment>
<evidence type="ECO:0000313" key="6">
    <source>
        <dbReference type="EMBL" id="PBJ95037.1"/>
    </source>
</evidence>
<organism evidence="6 7">
    <name type="scientific">Pseudomonas plecoglossicida</name>
    <dbReference type="NCBI Taxonomy" id="70775"/>
    <lineage>
        <taxon>Bacteria</taxon>
        <taxon>Pseudomonadati</taxon>
        <taxon>Pseudomonadota</taxon>
        <taxon>Gammaproteobacteria</taxon>
        <taxon>Pseudomonadales</taxon>
        <taxon>Pseudomonadaceae</taxon>
        <taxon>Pseudomonas</taxon>
    </lineage>
</organism>